<dbReference type="GO" id="GO:0032549">
    <property type="term" value="F:ribonucleoside binding"/>
    <property type="evidence" value="ECO:0007669"/>
    <property type="project" value="InterPro"/>
</dbReference>
<evidence type="ECO:0000259" key="7">
    <source>
        <dbReference type="Pfam" id="PF00562"/>
    </source>
</evidence>
<evidence type="ECO:0000256" key="4">
    <source>
        <dbReference type="ARBA" id="ARBA00022679"/>
    </source>
</evidence>
<comment type="caution">
    <text evidence="8">The sequence shown here is derived from an EMBL/GenBank/DDBJ whole genome shotgun (WGS) entry which is preliminary data.</text>
</comment>
<keyword evidence="9" id="KW-1185">Reference proteome</keyword>
<dbReference type="InterPro" id="IPR015712">
    <property type="entry name" value="DNA-dir_RNA_pol_su2"/>
</dbReference>
<accession>A0A8H4ETA2</accession>
<dbReference type="GO" id="GO:0000428">
    <property type="term" value="C:DNA-directed RNA polymerase complex"/>
    <property type="evidence" value="ECO:0007669"/>
    <property type="project" value="UniProtKB-KW"/>
</dbReference>
<name>A0A8H4ETA2_GIGMA</name>
<keyword evidence="6" id="KW-0804">Transcription</keyword>
<evidence type="ECO:0000256" key="3">
    <source>
        <dbReference type="ARBA" id="ARBA00022478"/>
    </source>
</evidence>
<dbReference type="SUPFAM" id="SSF64484">
    <property type="entry name" value="beta and beta-prime subunits of DNA dependent RNA-polymerase"/>
    <property type="match status" value="1"/>
</dbReference>
<organism evidence="8 9">
    <name type="scientific">Gigaspora margarita</name>
    <dbReference type="NCBI Taxonomy" id="4874"/>
    <lineage>
        <taxon>Eukaryota</taxon>
        <taxon>Fungi</taxon>
        <taxon>Fungi incertae sedis</taxon>
        <taxon>Mucoromycota</taxon>
        <taxon>Glomeromycotina</taxon>
        <taxon>Glomeromycetes</taxon>
        <taxon>Diversisporales</taxon>
        <taxon>Gigasporaceae</taxon>
        <taxon>Gigaspora</taxon>
    </lineage>
</organism>
<protein>
    <recommendedName>
        <fullName evidence="2">DNA-directed RNA polymerase</fullName>
        <ecNumber evidence="2">2.7.7.6</ecNumber>
    </recommendedName>
</protein>
<keyword evidence="4" id="KW-0808">Transferase</keyword>
<evidence type="ECO:0000256" key="2">
    <source>
        <dbReference type="ARBA" id="ARBA00012418"/>
    </source>
</evidence>
<dbReference type="GO" id="GO:0003677">
    <property type="term" value="F:DNA binding"/>
    <property type="evidence" value="ECO:0007669"/>
    <property type="project" value="InterPro"/>
</dbReference>
<evidence type="ECO:0000256" key="5">
    <source>
        <dbReference type="ARBA" id="ARBA00022695"/>
    </source>
</evidence>
<keyword evidence="5" id="KW-0548">Nucleotidyltransferase</keyword>
<comment type="similarity">
    <text evidence="1">Belongs to the RNA polymerase beta chain family.</text>
</comment>
<dbReference type="Proteomes" id="UP000439903">
    <property type="component" value="Unassembled WGS sequence"/>
</dbReference>
<dbReference type="PANTHER" id="PTHR20856">
    <property type="entry name" value="DNA-DIRECTED RNA POLYMERASE I SUBUNIT 2"/>
    <property type="match status" value="1"/>
</dbReference>
<dbReference type="GO" id="GO:0006351">
    <property type="term" value="P:DNA-templated transcription"/>
    <property type="evidence" value="ECO:0007669"/>
    <property type="project" value="InterPro"/>
</dbReference>
<dbReference type="AlphaFoldDB" id="A0A8H4ETA2"/>
<dbReference type="InterPro" id="IPR007120">
    <property type="entry name" value="DNA-dir_RNAP_su2_dom"/>
</dbReference>
<dbReference type="Gene3D" id="2.40.270.10">
    <property type="entry name" value="DNA-directed RNA polymerase, subunit 2, domain 6"/>
    <property type="match status" value="1"/>
</dbReference>
<evidence type="ECO:0000313" key="8">
    <source>
        <dbReference type="EMBL" id="KAF0551136.1"/>
    </source>
</evidence>
<dbReference type="EC" id="2.7.7.6" evidence="2"/>
<dbReference type="OrthoDB" id="10248617at2759"/>
<dbReference type="GO" id="GO:0003899">
    <property type="term" value="F:DNA-directed RNA polymerase activity"/>
    <property type="evidence" value="ECO:0007669"/>
    <property type="project" value="UniProtKB-EC"/>
</dbReference>
<sequence>MGYSYTDLPPPPMKKRGLFERMKTTPAFTNRWTHCEIHPSMFLEICASLIPFPDHNQSPRNTYQSAMGKQTMGIHATNFQLRMDITSNILYYLQKPLVTTKVMEYFKFREMPAGQNAIVAILCYGGYNQEDLNQSGIDRRLFRSFTFRNYQDSEKKIGIYENI</sequence>
<dbReference type="Pfam" id="PF00562">
    <property type="entry name" value="RNA_pol_Rpb2_6"/>
    <property type="match status" value="1"/>
</dbReference>
<evidence type="ECO:0000313" key="9">
    <source>
        <dbReference type="Proteomes" id="UP000439903"/>
    </source>
</evidence>
<reference evidence="8 9" key="1">
    <citation type="journal article" date="2019" name="Environ. Microbiol.">
        <title>At the nexus of three kingdoms: the genome of the mycorrhizal fungus Gigaspora margarita provides insights into plant, endobacterial and fungal interactions.</title>
        <authorList>
            <person name="Venice F."/>
            <person name="Ghignone S."/>
            <person name="Salvioli di Fossalunga A."/>
            <person name="Amselem J."/>
            <person name="Novero M."/>
            <person name="Xianan X."/>
            <person name="Sedzielewska Toro K."/>
            <person name="Morin E."/>
            <person name="Lipzen A."/>
            <person name="Grigoriev I.V."/>
            <person name="Henrissat B."/>
            <person name="Martin F.M."/>
            <person name="Bonfante P."/>
        </authorList>
    </citation>
    <scope>NUCLEOTIDE SEQUENCE [LARGE SCALE GENOMIC DNA]</scope>
    <source>
        <strain evidence="8 9">BEG34</strain>
    </source>
</reference>
<evidence type="ECO:0000256" key="1">
    <source>
        <dbReference type="ARBA" id="ARBA00006835"/>
    </source>
</evidence>
<evidence type="ECO:0000256" key="6">
    <source>
        <dbReference type="ARBA" id="ARBA00023163"/>
    </source>
</evidence>
<feature type="domain" description="DNA-directed RNA polymerase subunit 2 hybrid-binding" evidence="7">
    <location>
        <begin position="46"/>
        <end position="160"/>
    </location>
</feature>
<dbReference type="InterPro" id="IPR037033">
    <property type="entry name" value="DNA-dir_RNAP_su2_hyb_sf"/>
</dbReference>
<dbReference type="EMBL" id="WTPW01000078">
    <property type="protein sequence ID" value="KAF0551136.1"/>
    <property type="molecule type" value="Genomic_DNA"/>
</dbReference>
<proteinExistence type="inferred from homology"/>
<keyword evidence="3" id="KW-0240">DNA-directed RNA polymerase</keyword>
<gene>
    <name evidence="8" type="ORF">F8M41_023554</name>
</gene>